<dbReference type="Proteomes" id="UP001164965">
    <property type="component" value="Chromosome"/>
</dbReference>
<dbReference type="Gene3D" id="3.40.50.300">
    <property type="entry name" value="P-loop containing nucleotide triphosphate hydrolases"/>
    <property type="match status" value="2"/>
</dbReference>
<accession>A0ABY6P3I5</accession>
<keyword evidence="3 10" id="KW-0227">DNA damage</keyword>
<dbReference type="PANTHER" id="PTHR30591">
    <property type="entry name" value="RECBCD ENZYME SUBUNIT RECC"/>
    <property type="match status" value="1"/>
</dbReference>
<dbReference type="InterPro" id="IPR027417">
    <property type="entry name" value="P-loop_NTPase"/>
</dbReference>
<evidence type="ECO:0000256" key="3">
    <source>
        <dbReference type="ARBA" id="ARBA00022763"/>
    </source>
</evidence>
<keyword evidence="8 10" id="KW-0238">DNA-binding</keyword>
<dbReference type="Pfam" id="PF04257">
    <property type="entry name" value="Exonuc_V_gamma"/>
    <property type="match status" value="1"/>
</dbReference>
<dbReference type="PANTHER" id="PTHR30591:SF1">
    <property type="entry name" value="RECBCD ENZYME SUBUNIT RECC"/>
    <property type="match status" value="1"/>
</dbReference>
<keyword evidence="4 10" id="KW-0378">Hydrolase</keyword>
<evidence type="ECO:0000313" key="12">
    <source>
        <dbReference type="EMBL" id="UZJ26219.1"/>
    </source>
</evidence>
<dbReference type="GO" id="GO:0008854">
    <property type="term" value="F:exodeoxyribonuclease V activity"/>
    <property type="evidence" value="ECO:0007669"/>
    <property type="project" value="UniProtKB-EC"/>
</dbReference>
<evidence type="ECO:0000256" key="2">
    <source>
        <dbReference type="ARBA" id="ARBA00022741"/>
    </source>
</evidence>
<evidence type="ECO:0000256" key="4">
    <source>
        <dbReference type="ARBA" id="ARBA00022801"/>
    </source>
</evidence>
<comment type="similarity">
    <text evidence="10">Belongs to the RecC family.</text>
</comment>
<dbReference type="InterPro" id="IPR011335">
    <property type="entry name" value="Restrct_endonuc-II-like"/>
</dbReference>
<keyword evidence="5 10" id="KW-0347">Helicase</keyword>
<evidence type="ECO:0000256" key="10">
    <source>
        <dbReference type="HAMAP-Rule" id="MF_01486"/>
    </source>
</evidence>
<comment type="function">
    <text evidence="10">A helicase/nuclease that prepares dsDNA breaks (DSB) for recombinational DNA repair. Binds to DSBs and unwinds DNA via a highly rapid and processive ATP-dependent bidirectional helicase activity. Unwinds dsDNA until it encounters a Chi (crossover hotspot instigator) sequence from the 3' direction. Cuts ssDNA a few nucleotides 3' to the Chi site. The properties and activities of the enzyme are changed at Chi. The Chi-altered holoenzyme produces a long 3'-ssDNA overhang and facilitates RecA-binding to the ssDNA for homologous DNA recombination and repair. Holoenzyme degrades any linearized DNA that is unable to undergo homologous recombination. In the holoenzyme this subunit recognizes the wild-type Chi sequence, and when added to isolated RecB increases its ATP-dependent helicase processivity.</text>
</comment>
<dbReference type="SUPFAM" id="SSF52540">
    <property type="entry name" value="P-loop containing nucleoside triphosphate hydrolases"/>
    <property type="match status" value="2"/>
</dbReference>
<evidence type="ECO:0000256" key="5">
    <source>
        <dbReference type="ARBA" id="ARBA00022806"/>
    </source>
</evidence>
<dbReference type="NCBIfam" id="TIGR01450">
    <property type="entry name" value="recC"/>
    <property type="match status" value="1"/>
</dbReference>
<name>A0ABY6P3I5_9NOCA</name>
<dbReference type="PIRSF" id="PIRSF000980">
    <property type="entry name" value="RecC"/>
    <property type="match status" value="1"/>
</dbReference>
<sequence length="1080" mass="116024">MLHLHRAERTPALVDALARILAEPPADPFADDVVAVPSQGVERWLAQRLSTVLGAGDRRDGICAGVRFPSAATLVDNAVAAATGTDPRTDPWVRPTWVLLEVIDECVTETWCSVLAHHLGADRDDSRSLERRGRRWATASHLAGLYRTYAAERPAMIEAWAAGADTDGSGHALPADLHWQAELWRRLRTRLGPDPVEHLDATCGALREHPELSALPQRLSIFGATRLSTRALAVLDALSEHREVHLWLPHPSPALWTALHGRCATRRASDPTTTVATHPLLRSLGRDVRELQLRLPAHTDTHHPAATADDRPTLLAQLQRDLLHDQPPTGGLTADATVQVHSCHGPGRQVEVLRELLLSLFEDDPTLEPRDVLVLCPDIETFAPLILATFGLDTALPHPGGALRVRLADRSLRQTNPLLDVVTRLLQLAGSRATATQVLDLAATPGVRTRFALTDDDLDRVRGWVATSGVRWGLDESTRAAHGLGAVPQNTWRTGIDRILLGVTTAEDDHVTLGRALPLDDVDSGDVDLAGRLAELLDRVQDVLHALDGEHPAAHWTTTLLTALDSLTDTTADDAWQLAQARRELAAATDGSTGTLRLPDVRAMLAQRLRGHPTRASFRTGNLTVCTLVPMRAVPHRVVVLLGMDDGVFPRAGARDGDDVLARDPAIGERDAGSEDRQLLLDALLSAGDRLVVLHTGADPVTAATRPPAVPIGELLDVLDLMTTATRDTLVRRHPLQPFDARQFTGTPPTSFDPVNLAGARAAAQPRTPEPARTLLAPRPGPVTLEDLASFVEHPVRAFLRQRLQITLPGEDDDVLDSLPIELDGLQTWAIGDRLLTAALAGTSEADAARTERLRGTLPPGALAAAVLRTVLPRVGALAEAAAPLLAGAPRTVDVRLDVAGTDLSGTVAGVRAGGTVVTVTYSTLAPKHRARAWVNALALAATEGHGRAVTIGRAGDRARTSTLVAPADPLTVLADLVDLRQRGLREPLPLHPAPSEAYAASRTNPERARGAAKAAWDGGMFPGTGADRHHVQVWGADAPFTVWTEQAARADEPDLGERSRFGTLAHRFWHPLLEAENLS</sequence>
<dbReference type="Gene3D" id="3.40.50.10930">
    <property type="match status" value="1"/>
</dbReference>
<evidence type="ECO:0000256" key="1">
    <source>
        <dbReference type="ARBA" id="ARBA00022722"/>
    </source>
</evidence>
<keyword evidence="9 10" id="KW-0234">DNA repair</keyword>
<dbReference type="Gene3D" id="1.10.10.160">
    <property type="match status" value="1"/>
</dbReference>
<gene>
    <name evidence="10 12" type="primary">recC</name>
    <name evidence="12" type="ORF">RHODO2019_07370</name>
</gene>
<dbReference type="SUPFAM" id="SSF52980">
    <property type="entry name" value="Restriction endonuclease-like"/>
    <property type="match status" value="1"/>
</dbReference>
<feature type="domain" description="RecC C-terminal" evidence="11">
    <location>
        <begin position="781"/>
        <end position="1003"/>
    </location>
</feature>
<evidence type="ECO:0000256" key="8">
    <source>
        <dbReference type="ARBA" id="ARBA00023125"/>
    </source>
</evidence>
<evidence type="ECO:0000256" key="7">
    <source>
        <dbReference type="ARBA" id="ARBA00022840"/>
    </source>
</evidence>
<keyword evidence="2 10" id="KW-0547">Nucleotide-binding</keyword>
<dbReference type="Gene3D" id="1.10.10.990">
    <property type="match status" value="1"/>
</dbReference>
<dbReference type="RefSeq" id="WP_265384323.1">
    <property type="nucleotide sequence ID" value="NZ_CP110615.1"/>
</dbReference>
<dbReference type="InterPro" id="IPR013986">
    <property type="entry name" value="DExx_box_DNA_helicase_dom_sf"/>
</dbReference>
<proteinExistence type="inferred from homology"/>
<keyword evidence="6 10" id="KW-0269">Exonuclease</keyword>
<keyword evidence="7 10" id="KW-0067">ATP-binding</keyword>
<dbReference type="InterPro" id="IPR006697">
    <property type="entry name" value="RecC"/>
</dbReference>
<evidence type="ECO:0000256" key="9">
    <source>
        <dbReference type="ARBA" id="ARBA00023204"/>
    </source>
</evidence>
<reference evidence="12" key="1">
    <citation type="submission" date="2022-10" db="EMBL/GenBank/DDBJ databases">
        <title>Rhodococcus sp.75.</title>
        <authorList>
            <person name="Sun M."/>
        </authorList>
    </citation>
    <scope>NUCLEOTIDE SEQUENCE</scope>
    <source>
        <strain evidence="12">75</strain>
    </source>
</reference>
<keyword evidence="1 10" id="KW-0540">Nuclease</keyword>
<keyword evidence="13" id="KW-1185">Reference proteome</keyword>
<evidence type="ECO:0000256" key="6">
    <source>
        <dbReference type="ARBA" id="ARBA00022839"/>
    </source>
</evidence>
<evidence type="ECO:0000259" key="11">
    <source>
        <dbReference type="Pfam" id="PF17946"/>
    </source>
</evidence>
<dbReference type="HAMAP" id="MF_01486">
    <property type="entry name" value="RecC"/>
    <property type="match status" value="1"/>
</dbReference>
<dbReference type="Pfam" id="PF17946">
    <property type="entry name" value="RecC_C"/>
    <property type="match status" value="1"/>
</dbReference>
<evidence type="ECO:0000313" key="13">
    <source>
        <dbReference type="Proteomes" id="UP001164965"/>
    </source>
</evidence>
<comment type="subunit">
    <text evidence="10">Heterotrimer of RecB, RecC and RecD. All subunits contribute to DNA-binding.</text>
</comment>
<dbReference type="InterPro" id="IPR041500">
    <property type="entry name" value="RecC_C"/>
</dbReference>
<dbReference type="EMBL" id="CP110615">
    <property type="protein sequence ID" value="UZJ26219.1"/>
    <property type="molecule type" value="Genomic_DNA"/>
</dbReference>
<protein>
    <recommendedName>
        <fullName evidence="10">RecBCD enzyme subunit RecC</fullName>
    </recommendedName>
    <alternativeName>
        <fullName evidence="10">Exonuclease V subunit RecC</fullName>
        <shortName evidence="10">ExoV subunit RecC</shortName>
    </alternativeName>
    <alternativeName>
        <fullName evidence="10">Helicase/nuclease RecBCD subunit RecC</fullName>
    </alternativeName>
</protein>
<organism evidence="12 13">
    <name type="scientific">Rhodococcus antarcticus</name>
    <dbReference type="NCBI Taxonomy" id="2987751"/>
    <lineage>
        <taxon>Bacteria</taxon>
        <taxon>Bacillati</taxon>
        <taxon>Actinomycetota</taxon>
        <taxon>Actinomycetes</taxon>
        <taxon>Mycobacteriales</taxon>
        <taxon>Nocardiaceae</taxon>
        <taxon>Rhodococcus</taxon>
    </lineage>
</organism>
<comment type="miscellaneous">
    <text evidence="10">In the RecBCD complex, RecB has a slow 3'-5' helicase, an exonuclease activity and loads RecA onto ssDNA, RecD has a fast 5'-3' helicase activity, while RecC stimulates the ATPase and processivity of the RecB helicase and contributes to recognition of the Chi site.</text>
</comment>